<organism evidence="1 2">
    <name type="scientific">Paraburkholderia hiiakae</name>
    <dbReference type="NCBI Taxonomy" id="1081782"/>
    <lineage>
        <taxon>Bacteria</taxon>
        <taxon>Pseudomonadati</taxon>
        <taxon>Pseudomonadota</taxon>
        <taxon>Betaproteobacteria</taxon>
        <taxon>Burkholderiales</taxon>
        <taxon>Burkholderiaceae</taxon>
        <taxon>Paraburkholderia</taxon>
    </lineage>
</organism>
<evidence type="ECO:0000313" key="2">
    <source>
        <dbReference type="Proteomes" id="UP000656319"/>
    </source>
</evidence>
<proteinExistence type="predicted"/>
<protein>
    <submittedName>
        <fullName evidence="1">Uncharacterized protein</fullName>
    </submittedName>
</protein>
<accession>A0ABM8NYV4</accession>
<dbReference type="EMBL" id="CAJHCQ010000014">
    <property type="protein sequence ID" value="CAD6549942.1"/>
    <property type="molecule type" value="Genomic_DNA"/>
</dbReference>
<dbReference type="Proteomes" id="UP000656319">
    <property type="component" value="Unassembled WGS sequence"/>
</dbReference>
<reference evidence="1 2" key="1">
    <citation type="submission" date="2020-10" db="EMBL/GenBank/DDBJ databases">
        <authorList>
            <person name="Peeters C."/>
        </authorList>
    </citation>
    <scope>NUCLEOTIDE SEQUENCE [LARGE SCALE GENOMIC DNA]</scope>
    <source>
        <strain evidence="1 2">LMG 27952</strain>
    </source>
</reference>
<sequence>MRQIVVKSTATERSVKYSGVLLPRVDPNLAKFSRRVTSLSENSLLTSTWLRVHQDGAFHS</sequence>
<gene>
    <name evidence="1" type="ORF">LMG27952_04943</name>
</gene>
<evidence type="ECO:0000313" key="1">
    <source>
        <dbReference type="EMBL" id="CAD6549942.1"/>
    </source>
</evidence>
<name>A0ABM8NYV4_9BURK</name>
<keyword evidence="2" id="KW-1185">Reference proteome</keyword>
<comment type="caution">
    <text evidence="1">The sequence shown here is derived from an EMBL/GenBank/DDBJ whole genome shotgun (WGS) entry which is preliminary data.</text>
</comment>